<gene>
    <name evidence="1" type="ORF">BBL17_023280</name>
</gene>
<keyword evidence="2" id="KW-1185">Reference proteome</keyword>
<dbReference type="Proteomes" id="UP000179454">
    <property type="component" value="Unassembled WGS sequence"/>
</dbReference>
<comment type="caution">
    <text evidence="1">The sequence shown here is derived from an EMBL/GenBank/DDBJ whole genome shotgun (WGS) entry which is preliminary data.</text>
</comment>
<reference evidence="1" key="1">
    <citation type="submission" date="2019-11" db="EMBL/GenBank/DDBJ databases">
        <title>Whole-genome sequencing of Allorhizobium vitis.</title>
        <authorList>
            <person name="Gan H.M."/>
            <person name="Savka M.A."/>
        </authorList>
    </citation>
    <scope>NUCLEOTIDE SEQUENCE [LARGE SCALE GENOMIC DNA]</scope>
    <source>
        <strain evidence="1">T1/7</strain>
    </source>
</reference>
<dbReference type="RefSeq" id="WP_139192559.1">
    <property type="nucleotide sequence ID" value="NZ_MBFE02000022.1"/>
</dbReference>
<name>A0ABW9TJF7_AGRVI</name>
<organism evidence="1 2">
    <name type="scientific">Agrobacterium vitis</name>
    <name type="common">Rhizobium vitis</name>
    <dbReference type="NCBI Taxonomy" id="373"/>
    <lineage>
        <taxon>Bacteria</taxon>
        <taxon>Pseudomonadati</taxon>
        <taxon>Pseudomonadota</taxon>
        <taxon>Alphaproteobacteria</taxon>
        <taxon>Hyphomicrobiales</taxon>
        <taxon>Rhizobiaceae</taxon>
        <taxon>Rhizobium/Agrobacterium group</taxon>
        <taxon>Agrobacterium</taxon>
    </lineage>
</organism>
<accession>A0ABW9TJF7</accession>
<protein>
    <submittedName>
        <fullName evidence="1">Uncharacterized protein</fullName>
    </submittedName>
</protein>
<evidence type="ECO:0000313" key="2">
    <source>
        <dbReference type="Proteomes" id="UP000179454"/>
    </source>
</evidence>
<sequence length="225" mass="25258">MKRVAVELFLMVLSAVVGAYCSQFVFPAWWARLDHSLYENYKLNVFGEQFVLFVDPRTVDNPDDVNNGSKVSIYRSFCGWSSSYCLLQRMKMQPDVPINIWEFADGDRDLVEVHIGEMASILTAVSMNSKTRSVGLYHLDTPQKAGYVGTGYSCHFLEGSTTKEMSEYYVYWGSVDGLVSDPATGTNERGEKVYMGLDKTIVDLLTTYRNDKARTGRTIAAPTAC</sequence>
<dbReference type="EMBL" id="MBFE02000022">
    <property type="protein sequence ID" value="MUO44711.1"/>
    <property type="molecule type" value="Genomic_DNA"/>
</dbReference>
<proteinExistence type="predicted"/>
<evidence type="ECO:0000313" key="1">
    <source>
        <dbReference type="EMBL" id="MUO44711.1"/>
    </source>
</evidence>